<dbReference type="Pfam" id="PF00097">
    <property type="entry name" value="zf-C3HC4"/>
    <property type="match status" value="1"/>
</dbReference>
<dbReference type="SUPFAM" id="SSF57845">
    <property type="entry name" value="B-box zinc-binding domain"/>
    <property type="match status" value="1"/>
</dbReference>
<dbReference type="Gene3D" id="3.30.160.60">
    <property type="entry name" value="Classic Zinc Finger"/>
    <property type="match status" value="1"/>
</dbReference>
<dbReference type="InterPro" id="IPR047153">
    <property type="entry name" value="TRIM45/56/19-like"/>
</dbReference>
<dbReference type="GO" id="GO:0008270">
    <property type="term" value="F:zinc ion binding"/>
    <property type="evidence" value="ECO:0007669"/>
    <property type="project" value="UniProtKB-KW"/>
</dbReference>
<dbReference type="AlphaFoldDB" id="A0A851D399"/>
<keyword evidence="2 4" id="KW-0863">Zinc-finger</keyword>
<dbReference type="EMBL" id="WEIS01013780">
    <property type="protein sequence ID" value="NWI63262.1"/>
    <property type="molecule type" value="Genomic_DNA"/>
</dbReference>
<dbReference type="PROSITE" id="PS50089">
    <property type="entry name" value="ZF_RING_2"/>
    <property type="match status" value="1"/>
</dbReference>
<dbReference type="Gene3D" id="3.30.40.10">
    <property type="entry name" value="Zinc/RING finger domain, C3HC4 (zinc finger)"/>
    <property type="match status" value="1"/>
</dbReference>
<feature type="domain" description="B box-type" evidence="7">
    <location>
        <begin position="89"/>
        <end position="131"/>
    </location>
</feature>
<keyword evidence="1" id="KW-0479">Metal-binding</keyword>
<evidence type="ECO:0000256" key="5">
    <source>
        <dbReference type="SAM" id="Coils"/>
    </source>
</evidence>
<dbReference type="GO" id="GO:0061630">
    <property type="term" value="F:ubiquitin protein ligase activity"/>
    <property type="evidence" value="ECO:0007669"/>
    <property type="project" value="TreeGrafter"/>
</dbReference>
<gene>
    <name evidence="8" type="primary">Trim59</name>
    <name evidence="8" type="ORF">TODMEX_R00863</name>
</gene>
<dbReference type="GO" id="GO:0006513">
    <property type="term" value="P:protein monoubiquitination"/>
    <property type="evidence" value="ECO:0007669"/>
    <property type="project" value="TreeGrafter"/>
</dbReference>
<name>A0A851D399_TODME</name>
<dbReference type="Proteomes" id="UP000660247">
    <property type="component" value="Unassembled WGS sequence"/>
</dbReference>
<reference evidence="8" key="1">
    <citation type="submission" date="2019-10" db="EMBL/GenBank/DDBJ databases">
        <title>Bird 10,000 Genomes (B10K) Project - Family phase.</title>
        <authorList>
            <person name="Zhang G."/>
        </authorList>
    </citation>
    <scope>NUCLEOTIDE SEQUENCE</scope>
    <source>
        <strain evidence="8">B10K-DU-002-69</strain>
        <tissue evidence="8">Muscle</tissue>
    </source>
</reference>
<dbReference type="InterPro" id="IPR001841">
    <property type="entry name" value="Znf_RING"/>
</dbReference>
<dbReference type="OrthoDB" id="6105938at2759"/>
<keyword evidence="5" id="KW-0175">Coiled coil</keyword>
<evidence type="ECO:0000256" key="3">
    <source>
        <dbReference type="ARBA" id="ARBA00022833"/>
    </source>
</evidence>
<evidence type="ECO:0000259" key="6">
    <source>
        <dbReference type="PROSITE" id="PS50089"/>
    </source>
</evidence>
<dbReference type="InterPro" id="IPR000315">
    <property type="entry name" value="Znf_B-box"/>
</dbReference>
<dbReference type="PROSITE" id="PS50119">
    <property type="entry name" value="ZF_BBOX"/>
    <property type="match status" value="1"/>
</dbReference>
<organism evidence="8 9">
    <name type="scientific">Todus mexicanus</name>
    <name type="common">Puerto Rican tody</name>
    <dbReference type="NCBI Taxonomy" id="135184"/>
    <lineage>
        <taxon>Eukaryota</taxon>
        <taxon>Metazoa</taxon>
        <taxon>Chordata</taxon>
        <taxon>Craniata</taxon>
        <taxon>Vertebrata</taxon>
        <taxon>Euteleostomi</taxon>
        <taxon>Archelosauria</taxon>
        <taxon>Archosauria</taxon>
        <taxon>Dinosauria</taxon>
        <taxon>Saurischia</taxon>
        <taxon>Theropoda</taxon>
        <taxon>Coelurosauria</taxon>
        <taxon>Aves</taxon>
        <taxon>Neognathae</taxon>
        <taxon>Neoaves</taxon>
        <taxon>Telluraves</taxon>
        <taxon>Coraciimorphae</taxon>
        <taxon>Coraciiformes</taxon>
        <taxon>Todidae</taxon>
        <taxon>Todus</taxon>
    </lineage>
</organism>
<feature type="domain" description="RING-type" evidence="6">
    <location>
        <begin position="10"/>
        <end position="58"/>
    </location>
</feature>
<dbReference type="SMART" id="SM00184">
    <property type="entry name" value="RING"/>
    <property type="match status" value="1"/>
</dbReference>
<dbReference type="SUPFAM" id="SSF57850">
    <property type="entry name" value="RING/U-box"/>
    <property type="match status" value="1"/>
</dbReference>
<feature type="non-terminal residue" evidence="8">
    <location>
        <position position="1"/>
    </location>
</feature>
<evidence type="ECO:0000313" key="8">
    <source>
        <dbReference type="EMBL" id="NWI63262.1"/>
    </source>
</evidence>
<dbReference type="InterPro" id="IPR013083">
    <property type="entry name" value="Znf_RING/FYVE/PHD"/>
</dbReference>
<dbReference type="InterPro" id="IPR018957">
    <property type="entry name" value="Znf_C3HC4_RING-type"/>
</dbReference>
<evidence type="ECO:0000256" key="1">
    <source>
        <dbReference type="ARBA" id="ARBA00022723"/>
    </source>
</evidence>
<dbReference type="Pfam" id="PF00643">
    <property type="entry name" value="zf-B_box"/>
    <property type="match status" value="1"/>
</dbReference>
<keyword evidence="3" id="KW-0862">Zinc</keyword>
<feature type="coiled-coil region" evidence="5">
    <location>
        <begin position="128"/>
        <end position="210"/>
    </location>
</feature>
<dbReference type="InterPro" id="IPR017907">
    <property type="entry name" value="Znf_RING_CS"/>
</dbReference>
<dbReference type="PROSITE" id="PS00518">
    <property type="entry name" value="ZF_RING_1"/>
    <property type="match status" value="1"/>
</dbReference>
<dbReference type="PANTHER" id="PTHR25462">
    <property type="entry name" value="BONUS, ISOFORM C-RELATED"/>
    <property type="match status" value="1"/>
</dbReference>
<comment type="caution">
    <text evidence="8">The sequence shown here is derived from an EMBL/GenBank/DDBJ whole genome shotgun (WGS) entry which is preliminary data.</text>
</comment>
<proteinExistence type="predicted"/>
<keyword evidence="9" id="KW-1185">Reference proteome</keyword>
<dbReference type="SMART" id="SM00336">
    <property type="entry name" value="BBOX"/>
    <property type="match status" value="1"/>
</dbReference>
<evidence type="ECO:0000256" key="4">
    <source>
        <dbReference type="PROSITE-ProRule" id="PRU00024"/>
    </source>
</evidence>
<evidence type="ECO:0000313" key="9">
    <source>
        <dbReference type="Proteomes" id="UP000660247"/>
    </source>
</evidence>
<protein>
    <submittedName>
        <fullName evidence="8">TRI59 protein</fullName>
    </submittedName>
</protein>
<sequence length="404" mass="46073">LQQLEEDLTCSICFSILEDPRVLPCAHTFCRSCLEGLIETNFGVWRSPRAPLKCPNCRRVVEIPTAGIESLPVNFALQGILEKYHREYKARETCSEHLGQPLNVYCILDRKLVCGHCLTVGEHSGHPIDDLENAYRKEKKASGKLTEQLTDQHWNDVCLLLEKLKEQKSRCEGIIQDERKAVVQYFKKFSDTLEQKKQGLLSALEEVNTRVLQEYDPPIDKLKRIREEQLKLMSLNAAIRNEESPLAFLEKVGELQQRIKALREEKLPDVKAVEISPRVGHLFRSMYSKTEIGHLSKIVAPEIKLIPKRKVQAKDGGEEGRELKELLRAVEPVVALPLLFLVVVMVLSFHKPVLSAVVGAASAFTSELLLPGYQAFHTHFQNTVDVLWHKFNLLMEFWGRIVPL</sequence>
<dbReference type="PANTHER" id="PTHR25462:SF229">
    <property type="entry name" value="TRANSCRIPTION INTERMEDIARY FACTOR 1-BETA"/>
    <property type="match status" value="1"/>
</dbReference>
<feature type="non-terminal residue" evidence="8">
    <location>
        <position position="404"/>
    </location>
</feature>
<accession>A0A851D399</accession>
<evidence type="ECO:0000259" key="7">
    <source>
        <dbReference type="PROSITE" id="PS50119"/>
    </source>
</evidence>
<evidence type="ECO:0000256" key="2">
    <source>
        <dbReference type="ARBA" id="ARBA00022771"/>
    </source>
</evidence>
<dbReference type="CDD" id="cd19790">
    <property type="entry name" value="Bbox2_TRIM59_C-XI"/>
    <property type="match status" value="1"/>
</dbReference>